<accession>A0ABS4BQN0</accession>
<reference evidence="1 2" key="1">
    <citation type="submission" date="2021-04" db="EMBL/GenBank/DDBJ databases">
        <title>Mariniflexile gromovii gen. nov., sp. nov., a gliding bacterium isolated from the sea urchin Strongylocentrotus intermedius.</title>
        <authorList>
            <person name="Ko S."/>
            <person name="Le V."/>
            <person name="Ahn C.-Y."/>
            <person name="Oh H.-M."/>
        </authorList>
    </citation>
    <scope>NUCLEOTIDE SEQUENCE [LARGE SCALE GENOMIC DNA]</scope>
    <source>
        <strain evidence="1 2">KCTC 12570</strain>
    </source>
</reference>
<sequence length="184" mass="21973">MKQLKIEFSLSEYNEKHTIYLGDSNFIKHHSKTFLKKYLSTYKKVLLDNVRIINNYNAQIYCLYRNFYFDLSEIEVQNISSLFDNFNKQFNWMFDNLGGCQNSIIFSKINHCIYTNIDILQILKSHSHTNKNYSLKNQSESLLKMISDFQETYERNKKSLDLNRDYTKQNLKLISNTLKKASNE</sequence>
<keyword evidence="2" id="KW-1185">Reference proteome</keyword>
<comment type="caution">
    <text evidence="1">The sequence shown here is derived from an EMBL/GenBank/DDBJ whole genome shotgun (WGS) entry which is preliminary data.</text>
</comment>
<dbReference type="EMBL" id="JAGJCB010000001">
    <property type="protein sequence ID" value="MBP0902380.1"/>
    <property type="molecule type" value="Genomic_DNA"/>
</dbReference>
<dbReference type="RefSeq" id="WP_209651750.1">
    <property type="nucleotide sequence ID" value="NZ_JAGJCB010000001.1"/>
</dbReference>
<proteinExistence type="predicted"/>
<evidence type="ECO:0000313" key="2">
    <source>
        <dbReference type="Proteomes" id="UP000670776"/>
    </source>
</evidence>
<organism evidence="1 2">
    <name type="scientific">Mariniflexile gromovii</name>
    <dbReference type="NCBI Taxonomy" id="362523"/>
    <lineage>
        <taxon>Bacteria</taxon>
        <taxon>Pseudomonadati</taxon>
        <taxon>Bacteroidota</taxon>
        <taxon>Flavobacteriia</taxon>
        <taxon>Flavobacteriales</taxon>
        <taxon>Flavobacteriaceae</taxon>
        <taxon>Mariniflexile</taxon>
    </lineage>
</organism>
<dbReference type="Proteomes" id="UP000670776">
    <property type="component" value="Unassembled WGS sequence"/>
</dbReference>
<protein>
    <submittedName>
        <fullName evidence="1">Uncharacterized protein</fullName>
    </submittedName>
</protein>
<gene>
    <name evidence="1" type="ORF">J8H85_00950</name>
</gene>
<evidence type="ECO:0000313" key="1">
    <source>
        <dbReference type="EMBL" id="MBP0902380.1"/>
    </source>
</evidence>
<name>A0ABS4BQN0_9FLAO</name>